<dbReference type="InterPro" id="IPR019618">
    <property type="entry name" value="Spore_germination_GerPA"/>
</dbReference>
<evidence type="ECO:0000313" key="2">
    <source>
        <dbReference type="EMBL" id="PYI55734.1"/>
    </source>
</evidence>
<evidence type="ECO:0000313" key="3">
    <source>
        <dbReference type="Proteomes" id="UP000247476"/>
    </source>
</evidence>
<reference evidence="2 3" key="1">
    <citation type="submission" date="2018-05" db="EMBL/GenBank/DDBJ databases">
        <title>Paenibacillus flagellatus sp. nov., isolated from selenium mineral soil.</title>
        <authorList>
            <person name="Dai X."/>
        </authorList>
    </citation>
    <scope>NUCLEOTIDE SEQUENCE [LARGE SCALE GENOMIC DNA]</scope>
    <source>
        <strain evidence="2 3">DXL2</strain>
    </source>
</reference>
<organism evidence="2 3">
    <name type="scientific">Paenibacillus flagellatus</name>
    <dbReference type="NCBI Taxonomy" id="2211139"/>
    <lineage>
        <taxon>Bacteria</taxon>
        <taxon>Bacillati</taxon>
        <taxon>Bacillota</taxon>
        <taxon>Bacilli</taxon>
        <taxon>Bacillales</taxon>
        <taxon>Paenibacillaceae</taxon>
        <taxon>Paenibacillus</taxon>
    </lineage>
</organism>
<accession>A0A2V5KC51</accession>
<comment type="similarity">
    <text evidence="1">Belongs to the GerPA/GerPF family.</text>
</comment>
<dbReference type="PANTHER" id="PTHR37808">
    <property type="entry name" value="SPORE GERMINATION PROTEIN-LIKE PROTEIN YDZR-RELATED"/>
    <property type="match status" value="1"/>
</dbReference>
<name>A0A2V5KC51_9BACL</name>
<dbReference type="OrthoDB" id="2691926at2"/>
<evidence type="ECO:0000256" key="1">
    <source>
        <dbReference type="ARBA" id="ARBA00008103"/>
    </source>
</evidence>
<dbReference type="Pfam" id="PF10676">
    <property type="entry name" value="gerPA"/>
    <property type="match status" value="1"/>
</dbReference>
<dbReference type="AlphaFoldDB" id="A0A2V5KC51"/>
<dbReference type="RefSeq" id="WP_110839536.1">
    <property type="nucleotide sequence ID" value="NZ_QJVJ01000003.1"/>
</dbReference>
<dbReference type="PANTHER" id="PTHR37808:SF1">
    <property type="entry name" value="SPORE GERMINATION PROTEIN-LIKE PROTEIN YDZR"/>
    <property type="match status" value="1"/>
</dbReference>
<sequence length="73" mass="7465">MPSIILAPIKITGAEGAVTFGDVLQIAPNSTTKSYSGAGGGNTGDFLQTISLLSYTITYDPDVADSMTALNNP</sequence>
<gene>
    <name evidence="2" type="ORF">DLM86_08420</name>
</gene>
<dbReference type="EMBL" id="QJVJ01000003">
    <property type="protein sequence ID" value="PYI55734.1"/>
    <property type="molecule type" value="Genomic_DNA"/>
</dbReference>
<protein>
    <recommendedName>
        <fullName evidence="4">Spore germination protein</fullName>
    </recommendedName>
</protein>
<proteinExistence type="inferred from homology"/>
<evidence type="ECO:0008006" key="4">
    <source>
        <dbReference type="Google" id="ProtNLM"/>
    </source>
</evidence>
<dbReference type="Proteomes" id="UP000247476">
    <property type="component" value="Unassembled WGS sequence"/>
</dbReference>
<comment type="caution">
    <text evidence="2">The sequence shown here is derived from an EMBL/GenBank/DDBJ whole genome shotgun (WGS) entry which is preliminary data.</text>
</comment>
<keyword evidence="3" id="KW-1185">Reference proteome</keyword>